<dbReference type="SUPFAM" id="SSF52218">
    <property type="entry name" value="Flavoproteins"/>
    <property type="match status" value="1"/>
</dbReference>
<proteinExistence type="predicted"/>
<dbReference type="OrthoDB" id="129384at2"/>
<dbReference type="Proteomes" id="UP000199012">
    <property type="component" value="Unassembled WGS sequence"/>
</dbReference>
<evidence type="ECO:0000259" key="1">
    <source>
        <dbReference type="Pfam" id="PF12724"/>
    </source>
</evidence>
<protein>
    <submittedName>
        <fullName evidence="2">Menaquinone-dependent protoporphyrinogen oxidase</fullName>
    </submittedName>
</protein>
<dbReference type="Pfam" id="PF12724">
    <property type="entry name" value="Flavodoxin_5"/>
    <property type="match status" value="1"/>
</dbReference>
<name>A0A1I0X001_9CELL</name>
<gene>
    <name evidence="2" type="ORF">SAMN05421867_10424</name>
</gene>
<organism evidence="2 3">
    <name type="scientific">Cellulomonas marina</name>
    <dbReference type="NCBI Taxonomy" id="988821"/>
    <lineage>
        <taxon>Bacteria</taxon>
        <taxon>Bacillati</taxon>
        <taxon>Actinomycetota</taxon>
        <taxon>Actinomycetes</taxon>
        <taxon>Micrococcales</taxon>
        <taxon>Cellulomonadaceae</taxon>
        <taxon>Cellulomonas</taxon>
    </lineage>
</organism>
<dbReference type="AlphaFoldDB" id="A0A1I0X001"/>
<feature type="domain" description="Flavodoxin" evidence="1">
    <location>
        <begin position="4"/>
        <end position="135"/>
    </location>
</feature>
<evidence type="ECO:0000313" key="3">
    <source>
        <dbReference type="Proteomes" id="UP000199012"/>
    </source>
</evidence>
<dbReference type="Gene3D" id="3.40.50.360">
    <property type="match status" value="1"/>
</dbReference>
<reference evidence="2 3" key="1">
    <citation type="submission" date="2016-10" db="EMBL/GenBank/DDBJ databases">
        <authorList>
            <person name="de Groot N.N."/>
        </authorList>
    </citation>
    <scope>NUCLEOTIDE SEQUENCE [LARGE SCALE GENOMIC DNA]</scope>
    <source>
        <strain evidence="2 3">CGMCC 4.6945</strain>
    </source>
</reference>
<keyword evidence="3" id="KW-1185">Reference proteome</keyword>
<dbReference type="InterPro" id="IPR029039">
    <property type="entry name" value="Flavoprotein-like_sf"/>
</dbReference>
<sequence length="180" mass="19249">MRVLVAVASRHGATWEIGEAVARVLGRAGHEAEVVEPGAVGTLEGYDAVVLGSAVYLAHWVPVARELAARLADELRERPVWLFSSGLATQPAASANSPHELAELRERIGARGHRSFRGRLDRSLLSFAERAVIAGGRAREGDHRDFAAVEAWAAGIADELSDLERRRHAAGVGARSHAAL</sequence>
<dbReference type="InterPro" id="IPR026816">
    <property type="entry name" value="Flavodoxin_dom"/>
</dbReference>
<accession>A0A1I0X001</accession>
<evidence type="ECO:0000313" key="2">
    <source>
        <dbReference type="EMBL" id="SFA94315.1"/>
    </source>
</evidence>
<dbReference type="STRING" id="988821.SAMN05421867_10424"/>
<dbReference type="EMBL" id="FOKA01000004">
    <property type="protein sequence ID" value="SFA94315.1"/>
    <property type="molecule type" value="Genomic_DNA"/>
</dbReference>
<dbReference type="RefSeq" id="WP_090031381.1">
    <property type="nucleotide sequence ID" value="NZ_BONM01000015.1"/>
</dbReference>